<evidence type="ECO:0000313" key="2">
    <source>
        <dbReference type="Proteomes" id="UP000287651"/>
    </source>
</evidence>
<name>A0A427ALW2_ENSVE</name>
<gene>
    <name evidence="1" type="ORF">B296_00000011</name>
</gene>
<reference evidence="1 2" key="1">
    <citation type="journal article" date="2014" name="Agronomy (Basel)">
        <title>A Draft Genome Sequence for Ensete ventricosum, the Drought-Tolerant Tree Against Hunger.</title>
        <authorList>
            <person name="Harrison J."/>
            <person name="Moore K.A."/>
            <person name="Paszkiewicz K."/>
            <person name="Jones T."/>
            <person name="Grant M."/>
            <person name="Ambacheew D."/>
            <person name="Muzemil S."/>
            <person name="Studholme D.J."/>
        </authorList>
    </citation>
    <scope>NUCLEOTIDE SEQUENCE [LARGE SCALE GENOMIC DNA]</scope>
</reference>
<organism evidence="1 2">
    <name type="scientific">Ensete ventricosum</name>
    <name type="common">Abyssinian banana</name>
    <name type="synonym">Musa ensete</name>
    <dbReference type="NCBI Taxonomy" id="4639"/>
    <lineage>
        <taxon>Eukaryota</taxon>
        <taxon>Viridiplantae</taxon>
        <taxon>Streptophyta</taxon>
        <taxon>Embryophyta</taxon>
        <taxon>Tracheophyta</taxon>
        <taxon>Spermatophyta</taxon>
        <taxon>Magnoliopsida</taxon>
        <taxon>Liliopsida</taxon>
        <taxon>Zingiberales</taxon>
        <taxon>Musaceae</taxon>
        <taxon>Ensete</taxon>
    </lineage>
</organism>
<accession>A0A427ALW2</accession>
<evidence type="ECO:0000313" key="1">
    <source>
        <dbReference type="EMBL" id="RRT77258.1"/>
    </source>
</evidence>
<dbReference type="EMBL" id="AMZH03001974">
    <property type="protein sequence ID" value="RRT77258.1"/>
    <property type="molecule type" value="Genomic_DNA"/>
</dbReference>
<dbReference type="AlphaFoldDB" id="A0A427ALW2"/>
<sequence>MAGSSGRGNPSPRWIRFIPIRYQQRYPLALQAPLSCGALRAAVRPETTWTEDDGKVVISHTASLSVPFLSVFHLHVWELRSVPLCPSPLRTLFMSLSPSVRARVSVHVVILEIQLDRREESGAAGAFRARRSGFDVRTGVASAVCVNRLVV</sequence>
<protein>
    <submittedName>
        <fullName evidence="1">Uncharacterized protein</fullName>
    </submittedName>
</protein>
<dbReference type="Proteomes" id="UP000287651">
    <property type="component" value="Unassembled WGS sequence"/>
</dbReference>
<proteinExistence type="predicted"/>
<comment type="caution">
    <text evidence="1">The sequence shown here is derived from an EMBL/GenBank/DDBJ whole genome shotgun (WGS) entry which is preliminary data.</text>
</comment>